<protein>
    <submittedName>
        <fullName evidence="1">Uncharacterized protein</fullName>
    </submittedName>
</protein>
<accession>A0A6A4HNK4</accession>
<keyword evidence="2" id="KW-1185">Reference proteome</keyword>
<dbReference type="OrthoDB" id="2548253at2759"/>
<name>A0A6A4HNK4_9AGAR</name>
<dbReference type="EMBL" id="ML769484">
    <property type="protein sequence ID" value="KAE9398375.1"/>
    <property type="molecule type" value="Genomic_DNA"/>
</dbReference>
<proteinExistence type="predicted"/>
<gene>
    <name evidence="1" type="ORF">BT96DRAFT_37043</name>
</gene>
<sequence>MQSPSQKTLSLQSSLFDPEKSVVFILIFSENGSTFSSHRVIFFVGLSVVVRSLGPLFAHVKSETKSIISSARGNRTLYQNQTLDEVTDRSKVVQPLLGENQLFDIGVTIWARATVEEETEWRKSLRGMNTTAESNRRWGFHDGPVQLGSWSYWETSSYLLPSQLFPVASSHQYPFIHDDSLRHCLQATSAL</sequence>
<evidence type="ECO:0000313" key="2">
    <source>
        <dbReference type="Proteomes" id="UP000799118"/>
    </source>
</evidence>
<organism evidence="1 2">
    <name type="scientific">Gymnopus androsaceus JB14</name>
    <dbReference type="NCBI Taxonomy" id="1447944"/>
    <lineage>
        <taxon>Eukaryota</taxon>
        <taxon>Fungi</taxon>
        <taxon>Dikarya</taxon>
        <taxon>Basidiomycota</taxon>
        <taxon>Agaricomycotina</taxon>
        <taxon>Agaricomycetes</taxon>
        <taxon>Agaricomycetidae</taxon>
        <taxon>Agaricales</taxon>
        <taxon>Marasmiineae</taxon>
        <taxon>Omphalotaceae</taxon>
        <taxon>Gymnopus</taxon>
    </lineage>
</organism>
<reference evidence="1" key="1">
    <citation type="journal article" date="2019" name="Environ. Microbiol.">
        <title>Fungal ecological strategies reflected in gene transcription - a case study of two litter decomposers.</title>
        <authorList>
            <person name="Barbi F."/>
            <person name="Kohler A."/>
            <person name="Barry K."/>
            <person name="Baskaran P."/>
            <person name="Daum C."/>
            <person name="Fauchery L."/>
            <person name="Ihrmark K."/>
            <person name="Kuo A."/>
            <person name="LaButti K."/>
            <person name="Lipzen A."/>
            <person name="Morin E."/>
            <person name="Grigoriev I.V."/>
            <person name="Henrissat B."/>
            <person name="Lindahl B."/>
            <person name="Martin F."/>
        </authorList>
    </citation>
    <scope>NUCLEOTIDE SEQUENCE</scope>
    <source>
        <strain evidence="1">JB14</strain>
    </source>
</reference>
<dbReference type="AlphaFoldDB" id="A0A6A4HNK4"/>
<evidence type="ECO:0000313" key="1">
    <source>
        <dbReference type="EMBL" id="KAE9398375.1"/>
    </source>
</evidence>
<dbReference type="Proteomes" id="UP000799118">
    <property type="component" value="Unassembled WGS sequence"/>
</dbReference>